<sequence>MTDVAEDSPARGPAPLPATTGEALAGFPGAVGISALSVYRTEAADGHAGGSPHVHLVCSEAYYVVGGQGLVQTLTASGFRETPLRAGAVVQFGPGTIHRLINQGDLQILVIMQNSGLPESGDAVLTLPPELLHDAEVYRRAATLPPGAQAETAARHRRDLAVRGFLDLVDAQRERGPEALEPFYAAAAALTAPLLDSWRRRWLEGAHRAAQATGEQLGALARGDHSHLFAADVRAQPGPVESGRLGMCGALDVYPSAPRG</sequence>
<dbReference type="InterPro" id="IPR011051">
    <property type="entry name" value="RmlC_Cupin_sf"/>
</dbReference>
<dbReference type="CDD" id="cd02208">
    <property type="entry name" value="cupin_RmlC-like"/>
    <property type="match status" value="1"/>
</dbReference>
<dbReference type="EMBL" id="PDJI01000004">
    <property type="protein sequence ID" value="PFG39326.1"/>
    <property type="molecule type" value="Genomic_DNA"/>
</dbReference>
<reference evidence="3 4" key="1">
    <citation type="submission" date="2017-10" db="EMBL/GenBank/DDBJ databases">
        <title>Sequencing the genomes of 1000 actinobacteria strains.</title>
        <authorList>
            <person name="Klenk H.-P."/>
        </authorList>
    </citation>
    <scope>NUCLEOTIDE SEQUENCE [LARGE SCALE GENOMIC DNA]</scope>
    <source>
        <strain evidence="3 4">DSM 21838</strain>
    </source>
</reference>
<dbReference type="SUPFAM" id="SSF51182">
    <property type="entry name" value="RmlC-like cupins"/>
    <property type="match status" value="1"/>
</dbReference>
<evidence type="ECO:0000256" key="1">
    <source>
        <dbReference type="SAM" id="MobiDB-lite"/>
    </source>
</evidence>
<gene>
    <name evidence="3" type="ORF">ATJ97_1829</name>
</gene>
<comment type="caution">
    <text evidence="3">The sequence shown here is derived from an EMBL/GenBank/DDBJ whole genome shotgun (WGS) entry which is preliminary data.</text>
</comment>
<name>A0A2A9EL47_9MICO</name>
<evidence type="ECO:0000313" key="4">
    <source>
        <dbReference type="Proteomes" id="UP000222106"/>
    </source>
</evidence>
<feature type="region of interest" description="Disordered" evidence="1">
    <location>
        <begin position="1"/>
        <end position="21"/>
    </location>
</feature>
<feature type="domain" description="Cupin type-2" evidence="2">
    <location>
        <begin position="46"/>
        <end position="111"/>
    </location>
</feature>
<organism evidence="3 4">
    <name type="scientific">Georgenia soli</name>
    <dbReference type="NCBI Taxonomy" id="638953"/>
    <lineage>
        <taxon>Bacteria</taxon>
        <taxon>Bacillati</taxon>
        <taxon>Actinomycetota</taxon>
        <taxon>Actinomycetes</taxon>
        <taxon>Micrococcales</taxon>
        <taxon>Bogoriellaceae</taxon>
        <taxon>Georgenia</taxon>
    </lineage>
</organism>
<dbReference type="AlphaFoldDB" id="A0A2A9EL47"/>
<evidence type="ECO:0000259" key="2">
    <source>
        <dbReference type="Pfam" id="PF07883"/>
    </source>
</evidence>
<dbReference type="InterPro" id="IPR014710">
    <property type="entry name" value="RmlC-like_jellyroll"/>
</dbReference>
<dbReference type="Gene3D" id="2.60.120.10">
    <property type="entry name" value="Jelly Rolls"/>
    <property type="match status" value="1"/>
</dbReference>
<dbReference type="RefSeq" id="WP_098483450.1">
    <property type="nucleotide sequence ID" value="NZ_PDJI01000004.1"/>
</dbReference>
<dbReference type="Proteomes" id="UP000222106">
    <property type="component" value="Unassembled WGS sequence"/>
</dbReference>
<accession>A0A2A9EL47</accession>
<dbReference type="Pfam" id="PF07883">
    <property type="entry name" value="Cupin_2"/>
    <property type="match status" value="1"/>
</dbReference>
<dbReference type="InterPro" id="IPR013096">
    <property type="entry name" value="Cupin_2"/>
</dbReference>
<keyword evidence="4" id="KW-1185">Reference proteome</keyword>
<evidence type="ECO:0000313" key="3">
    <source>
        <dbReference type="EMBL" id="PFG39326.1"/>
    </source>
</evidence>
<proteinExistence type="predicted"/>
<dbReference type="OrthoDB" id="623300at2"/>
<protein>
    <submittedName>
        <fullName evidence="3">Cupin domain-containing protein</fullName>
    </submittedName>
</protein>